<accession>A0A6A4GVY4</accession>
<dbReference type="EMBL" id="ML769695">
    <property type="protein sequence ID" value="KAE9389480.1"/>
    <property type="molecule type" value="Genomic_DNA"/>
</dbReference>
<evidence type="ECO:0000313" key="2">
    <source>
        <dbReference type="Proteomes" id="UP000799118"/>
    </source>
</evidence>
<evidence type="ECO:0000313" key="1">
    <source>
        <dbReference type="EMBL" id="KAE9389480.1"/>
    </source>
</evidence>
<dbReference type="AlphaFoldDB" id="A0A6A4GVY4"/>
<sequence length="64" mass="7435">MRDIFKINSSSLLYRILQRLFKCTFFCTLSILCLKAQNLMKGLPISFLPFISFQYFAFAGPSMI</sequence>
<keyword evidence="2" id="KW-1185">Reference proteome</keyword>
<dbReference type="Proteomes" id="UP000799118">
    <property type="component" value="Unassembled WGS sequence"/>
</dbReference>
<name>A0A6A4GVY4_9AGAR</name>
<proteinExistence type="predicted"/>
<organism evidence="1 2">
    <name type="scientific">Gymnopus androsaceus JB14</name>
    <dbReference type="NCBI Taxonomy" id="1447944"/>
    <lineage>
        <taxon>Eukaryota</taxon>
        <taxon>Fungi</taxon>
        <taxon>Dikarya</taxon>
        <taxon>Basidiomycota</taxon>
        <taxon>Agaricomycotina</taxon>
        <taxon>Agaricomycetes</taxon>
        <taxon>Agaricomycetidae</taxon>
        <taxon>Agaricales</taxon>
        <taxon>Marasmiineae</taxon>
        <taxon>Omphalotaceae</taxon>
        <taxon>Gymnopus</taxon>
    </lineage>
</organism>
<protein>
    <submittedName>
        <fullName evidence="1">Uncharacterized protein</fullName>
    </submittedName>
</protein>
<reference evidence="1" key="1">
    <citation type="journal article" date="2019" name="Environ. Microbiol.">
        <title>Fungal ecological strategies reflected in gene transcription - a case study of two litter decomposers.</title>
        <authorList>
            <person name="Barbi F."/>
            <person name="Kohler A."/>
            <person name="Barry K."/>
            <person name="Baskaran P."/>
            <person name="Daum C."/>
            <person name="Fauchery L."/>
            <person name="Ihrmark K."/>
            <person name="Kuo A."/>
            <person name="LaButti K."/>
            <person name="Lipzen A."/>
            <person name="Morin E."/>
            <person name="Grigoriev I.V."/>
            <person name="Henrissat B."/>
            <person name="Lindahl B."/>
            <person name="Martin F."/>
        </authorList>
    </citation>
    <scope>NUCLEOTIDE SEQUENCE</scope>
    <source>
        <strain evidence="1">JB14</strain>
    </source>
</reference>
<gene>
    <name evidence="1" type="ORF">BT96DRAFT_399431</name>
</gene>